<keyword evidence="3 4" id="KW-0472">Membrane</keyword>
<dbReference type="InterPro" id="IPR036259">
    <property type="entry name" value="MFS_trans_sf"/>
</dbReference>
<feature type="transmembrane region" description="Helical" evidence="4">
    <location>
        <begin position="400"/>
        <end position="421"/>
    </location>
</feature>
<dbReference type="Gene3D" id="1.20.1250.20">
    <property type="entry name" value="MFS general substrate transporter like domains"/>
    <property type="match status" value="1"/>
</dbReference>
<feature type="transmembrane region" description="Helical" evidence="4">
    <location>
        <begin position="83"/>
        <end position="101"/>
    </location>
</feature>
<protein>
    <submittedName>
        <fullName evidence="6">MFS transporter</fullName>
    </submittedName>
</protein>
<dbReference type="EMBL" id="JBJXVJ010000004">
    <property type="protein sequence ID" value="MFN1219204.1"/>
    <property type="molecule type" value="Genomic_DNA"/>
</dbReference>
<dbReference type="InterPro" id="IPR020846">
    <property type="entry name" value="MFS_dom"/>
</dbReference>
<feature type="transmembrane region" description="Helical" evidence="4">
    <location>
        <begin position="337"/>
        <end position="355"/>
    </location>
</feature>
<dbReference type="Proteomes" id="UP001634154">
    <property type="component" value="Unassembled WGS sequence"/>
</dbReference>
<gene>
    <name evidence="6" type="ORF">ACKW6Q_19750</name>
</gene>
<feature type="transmembrane region" description="Helical" evidence="4">
    <location>
        <begin position="42"/>
        <end position="63"/>
    </location>
</feature>
<dbReference type="PANTHER" id="PTHR42910:SF1">
    <property type="entry name" value="MAJOR FACILITATOR SUPERFAMILY (MFS) PROFILE DOMAIN-CONTAINING PROTEIN"/>
    <property type="match status" value="1"/>
</dbReference>
<evidence type="ECO:0000256" key="1">
    <source>
        <dbReference type="ARBA" id="ARBA00022692"/>
    </source>
</evidence>
<dbReference type="CDD" id="cd17324">
    <property type="entry name" value="MFS_NepI_like"/>
    <property type="match status" value="1"/>
</dbReference>
<proteinExistence type="predicted"/>
<evidence type="ECO:0000259" key="5">
    <source>
        <dbReference type="PROSITE" id="PS50850"/>
    </source>
</evidence>
<dbReference type="PANTHER" id="PTHR42910">
    <property type="entry name" value="TRANSPORTER SCO4007-RELATED"/>
    <property type="match status" value="1"/>
</dbReference>
<name>A0ABW9K9H8_9FLAO</name>
<accession>A0ABW9K9H8</accession>
<evidence type="ECO:0000313" key="6">
    <source>
        <dbReference type="EMBL" id="MFN1219204.1"/>
    </source>
</evidence>
<feature type="transmembrane region" description="Helical" evidence="4">
    <location>
        <begin position="314"/>
        <end position="331"/>
    </location>
</feature>
<feature type="transmembrane region" description="Helical" evidence="4">
    <location>
        <begin position="253"/>
        <end position="272"/>
    </location>
</feature>
<evidence type="ECO:0000256" key="4">
    <source>
        <dbReference type="SAM" id="Phobius"/>
    </source>
</evidence>
<evidence type="ECO:0000313" key="7">
    <source>
        <dbReference type="Proteomes" id="UP001634154"/>
    </source>
</evidence>
<keyword evidence="7" id="KW-1185">Reference proteome</keyword>
<comment type="caution">
    <text evidence="6">The sequence shown here is derived from an EMBL/GenBank/DDBJ whole genome shotgun (WGS) entry which is preliminary data.</text>
</comment>
<feature type="transmembrane region" description="Helical" evidence="4">
    <location>
        <begin position="171"/>
        <end position="192"/>
    </location>
</feature>
<dbReference type="SUPFAM" id="SSF103473">
    <property type="entry name" value="MFS general substrate transporter"/>
    <property type="match status" value="1"/>
</dbReference>
<feature type="transmembrane region" description="Helical" evidence="4">
    <location>
        <begin position="198"/>
        <end position="220"/>
    </location>
</feature>
<evidence type="ECO:0000256" key="2">
    <source>
        <dbReference type="ARBA" id="ARBA00022989"/>
    </source>
</evidence>
<dbReference type="RefSeq" id="WP_409357948.1">
    <property type="nucleotide sequence ID" value="NZ_JBJXVJ010000004.1"/>
</dbReference>
<dbReference type="PROSITE" id="PS50850">
    <property type="entry name" value="MFS"/>
    <property type="match status" value="1"/>
</dbReference>
<dbReference type="Pfam" id="PF07690">
    <property type="entry name" value="MFS_1"/>
    <property type="match status" value="1"/>
</dbReference>
<feature type="transmembrane region" description="Helical" evidence="4">
    <location>
        <begin position="284"/>
        <end position="302"/>
    </location>
</feature>
<feature type="transmembrane region" description="Helical" evidence="4">
    <location>
        <begin position="113"/>
        <end position="130"/>
    </location>
</feature>
<feature type="domain" description="Major facilitator superfamily (MFS) profile" evidence="5">
    <location>
        <begin position="44"/>
        <end position="426"/>
    </location>
</feature>
<dbReference type="InterPro" id="IPR011701">
    <property type="entry name" value="MFS"/>
</dbReference>
<feature type="transmembrane region" description="Helical" evidence="4">
    <location>
        <begin position="136"/>
        <end position="159"/>
    </location>
</feature>
<keyword evidence="2 4" id="KW-1133">Transmembrane helix</keyword>
<evidence type="ECO:0000256" key="3">
    <source>
        <dbReference type="ARBA" id="ARBA00023136"/>
    </source>
</evidence>
<feature type="transmembrane region" description="Helical" evidence="4">
    <location>
        <begin position="375"/>
        <end position="394"/>
    </location>
</feature>
<keyword evidence="1 4" id="KW-0812">Transmembrane</keyword>
<reference evidence="6 7" key="1">
    <citation type="submission" date="2024-12" db="EMBL/GenBank/DDBJ databases">
        <title>Draft genome sequence of Chryseobacterium kwangjuense AG447.</title>
        <authorList>
            <person name="Cheptsov V.S."/>
            <person name="Belov A."/>
            <person name="Zavarzina A.G."/>
        </authorList>
    </citation>
    <scope>NUCLEOTIDE SEQUENCE [LARGE SCALE GENOMIC DNA]</scope>
    <source>
        <strain evidence="6 7">AG447</strain>
    </source>
</reference>
<organism evidence="6 7">
    <name type="scientific">Chryseobacterium kwangjuense</name>
    <dbReference type="NCBI Taxonomy" id="267125"/>
    <lineage>
        <taxon>Bacteria</taxon>
        <taxon>Pseudomonadati</taxon>
        <taxon>Bacteroidota</taxon>
        <taxon>Flavobacteriia</taxon>
        <taxon>Flavobacteriales</taxon>
        <taxon>Weeksellaceae</taxon>
        <taxon>Chryseobacterium group</taxon>
        <taxon>Chryseobacterium</taxon>
    </lineage>
</organism>
<sequence length="430" mass="47196">MLNFVGLNNELLTIRNSLRSIHSIRKFEINSKRIMQASSSPGISRTVIWLMAVISGLVVANNYYNQPLLALISDDLHVSETAASRISVLTQIGYALGLLLLIPLGDKFFRKKLILFDLVLVFGSLFWMTFATELWMLYAASLMIGATSVIPQLFVPIAAELSSDKEKSSNIGLVMSGLLLGILLSRFIGGIVGEIWGWRAMFGIAAGLMVIVWLAVYRMLPEMQPNFKGTYRELMRSVAHLAKTQPILRLASFRGAMAFGSMCALFTTLVFHMEKPPFNAGSSVVGSFGLAGAVGALAAAKVGKLQKYLDLNRIILYSLLIVVGSWAFTYFAGETYWGLIVGVILVDLGVQSSHIMNQTNYFLIKSNAVNRLNTVYMVSYFIGGSLGTWLASMAWKWAQWEGVCIVGVSFGLLAIIAHVLFSSKVNQSQS</sequence>